<dbReference type="EMBL" id="QSND01000003">
    <property type="protein sequence ID" value="KAA6449500.1"/>
    <property type="molecule type" value="Genomic_DNA"/>
</dbReference>
<dbReference type="AlphaFoldDB" id="A0A5M8RQ25"/>
<gene>
    <name evidence="1" type="ORF">DX927_16600</name>
</gene>
<proteinExistence type="predicted"/>
<name>A0A5M8RQ25_9BACI</name>
<evidence type="ECO:0000313" key="2">
    <source>
        <dbReference type="Proteomes" id="UP000324326"/>
    </source>
</evidence>
<dbReference type="Proteomes" id="UP000324326">
    <property type="component" value="Unassembled WGS sequence"/>
</dbReference>
<evidence type="ECO:0000313" key="1">
    <source>
        <dbReference type="EMBL" id="KAA6449500.1"/>
    </source>
</evidence>
<sequence>MFSIFYFPPLCFVMYDGLKANRKTVLRILRCADSAVTGWKLPIKSYIGNKMKKVHPNKNG</sequence>
<protein>
    <submittedName>
        <fullName evidence="1">Uncharacterized protein</fullName>
    </submittedName>
</protein>
<comment type="caution">
    <text evidence="1">The sequence shown here is derived from an EMBL/GenBank/DDBJ whole genome shotgun (WGS) entry which is preliminary data.</text>
</comment>
<reference evidence="1 2" key="1">
    <citation type="submission" date="2018-08" db="EMBL/GenBank/DDBJ databases">
        <title>Bacillus phenotypic plasticity.</title>
        <authorList>
            <person name="Hurtado E."/>
        </authorList>
    </citation>
    <scope>NUCLEOTIDE SEQUENCE [LARGE SCALE GENOMIC DNA]</scope>
    <source>
        <strain evidence="1 2">427</strain>
    </source>
</reference>
<organism evidence="1 2">
    <name type="scientific">Bacillus swezeyi</name>
    <dbReference type="NCBI Taxonomy" id="1925020"/>
    <lineage>
        <taxon>Bacteria</taxon>
        <taxon>Bacillati</taxon>
        <taxon>Bacillota</taxon>
        <taxon>Bacilli</taxon>
        <taxon>Bacillales</taxon>
        <taxon>Bacillaceae</taxon>
        <taxon>Bacillus</taxon>
    </lineage>
</organism>
<accession>A0A5M8RQ25</accession>